<evidence type="ECO:0000256" key="3">
    <source>
        <dbReference type="PIRNR" id="PIRNR036492"/>
    </source>
</evidence>
<gene>
    <name evidence="8" type="ORF">GCM10007380_39050</name>
</gene>
<dbReference type="NCBIfam" id="TIGR01780">
    <property type="entry name" value="SSADH"/>
    <property type="match status" value="1"/>
</dbReference>
<evidence type="ECO:0000256" key="4">
    <source>
        <dbReference type="PIRSR" id="PIRSR036492-1"/>
    </source>
</evidence>
<dbReference type="Proteomes" id="UP000626244">
    <property type="component" value="Unassembled WGS sequence"/>
</dbReference>
<dbReference type="AlphaFoldDB" id="A0A8J3F260"/>
<dbReference type="InterPro" id="IPR016161">
    <property type="entry name" value="Ald_DH/histidinol_DH"/>
</dbReference>
<dbReference type="FunFam" id="3.40.309.10:FF:000004">
    <property type="entry name" value="Succinate-semialdehyde dehydrogenase I"/>
    <property type="match status" value="1"/>
</dbReference>
<keyword evidence="2 3" id="KW-0560">Oxidoreductase</keyword>
<dbReference type="SUPFAM" id="SSF53720">
    <property type="entry name" value="ALDH-like"/>
    <property type="match status" value="1"/>
</dbReference>
<organism evidence="8 9">
    <name type="scientific">Gottfriedia solisilvae</name>
    <dbReference type="NCBI Taxonomy" id="1516104"/>
    <lineage>
        <taxon>Bacteria</taxon>
        <taxon>Bacillati</taxon>
        <taxon>Bacillota</taxon>
        <taxon>Bacilli</taxon>
        <taxon>Bacillales</taxon>
        <taxon>Bacillaceae</taxon>
        <taxon>Gottfriedia</taxon>
    </lineage>
</organism>
<dbReference type="InterPro" id="IPR029510">
    <property type="entry name" value="Ald_DH_CS_GLU"/>
</dbReference>
<feature type="domain" description="Aldehyde dehydrogenase" evidence="7">
    <location>
        <begin position="19"/>
        <end position="479"/>
    </location>
</feature>
<dbReference type="Gene3D" id="3.40.605.10">
    <property type="entry name" value="Aldehyde Dehydrogenase, Chain A, domain 1"/>
    <property type="match status" value="1"/>
</dbReference>
<dbReference type="InterPro" id="IPR050740">
    <property type="entry name" value="Aldehyde_DH_Superfamily"/>
</dbReference>
<evidence type="ECO:0000256" key="6">
    <source>
        <dbReference type="RuleBase" id="RU003345"/>
    </source>
</evidence>
<dbReference type="InterPro" id="IPR015590">
    <property type="entry name" value="Aldehyde_DH_dom"/>
</dbReference>
<comment type="caution">
    <text evidence="8">The sequence shown here is derived from an EMBL/GenBank/DDBJ whole genome shotgun (WGS) entry which is preliminary data.</text>
</comment>
<dbReference type="EMBL" id="BMHB01000003">
    <property type="protein sequence ID" value="GGI17659.1"/>
    <property type="molecule type" value="Genomic_DNA"/>
</dbReference>
<dbReference type="GO" id="GO:0006081">
    <property type="term" value="P:aldehyde metabolic process"/>
    <property type="evidence" value="ECO:0007669"/>
    <property type="project" value="InterPro"/>
</dbReference>
<reference evidence="9" key="1">
    <citation type="journal article" date="2019" name="Int. J. Syst. Evol. Microbiol.">
        <title>The Global Catalogue of Microorganisms (GCM) 10K type strain sequencing project: providing services to taxonomists for standard genome sequencing and annotation.</title>
        <authorList>
            <consortium name="The Broad Institute Genomics Platform"/>
            <consortium name="The Broad Institute Genome Sequencing Center for Infectious Disease"/>
            <person name="Wu L."/>
            <person name="Ma J."/>
        </authorList>
    </citation>
    <scope>NUCLEOTIDE SEQUENCE [LARGE SCALE GENOMIC DNA]</scope>
    <source>
        <strain evidence="9">CGMCC 1.14993</strain>
    </source>
</reference>
<evidence type="ECO:0000259" key="7">
    <source>
        <dbReference type="Pfam" id="PF00171"/>
    </source>
</evidence>
<feature type="active site" evidence="4 5">
    <location>
        <position position="255"/>
    </location>
</feature>
<dbReference type="CDD" id="cd07103">
    <property type="entry name" value="ALDH_F5_SSADH_GabD"/>
    <property type="match status" value="1"/>
</dbReference>
<dbReference type="PIRSF" id="PIRSF036492">
    <property type="entry name" value="ALDH"/>
    <property type="match status" value="1"/>
</dbReference>
<dbReference type="FunFam" id="3.40.605.10:FF:000005">
    <property type="entry name" value="Succinate-semialdehyde dehydrogenase I"/>
    <property type="match status" value="1"/>
</dbReference>
<dbReference type="GO" id="GO:0004777">
    <property type="term" value="F:succinate-semialdehyde dehydrogenase (NAD+) activity"/>
    <property type="evidence" value="ECO:0007669"/>
    <property type="project" value="TreeGrafter"/>
</dbReference>
<evidence type="ECO:0000313" key="8">
    <source>
        <dbReference type="EMBL" id="GGI17659.1"/>
    </source>
</evidence>
<comment type="similarity">
    <text evidence="1 3 6">Belongs to the aldehyde dehydrogenase family.</text>
</comment>
<dbReference type="Pfam" id="PF00171">
    <property type="entry name" value="Aldedh"/>
    <property type="match status" value="1"/>
</dbReference>
<evidence type="ECO:0000256" key="5">
    <source>
        <dbReference type="PROSITE-ProRule" id="PRU10007"/>
    </source>
</evidence>
<dbReference type="InterPro" id="IPR012394">
    <property type="entry name" value="Aldehyde_DH_NAD(P)"/>
</dbReference>
<evidence type="ECO:0000313" key="9">
    <source>
        <dbReference type="Proteomes" id="UP000626244"/>
    </source>
</evidence>
<dbReference type="PANTHER" id="PTHR43353:SF5">
    <property type="entry name" value="SUCCINATE-SEMIALDEHYDE DEHYDROGENASE, MITOCHONDRIAL"/>
    <property type="match status" value="1"/>
</dbReference>
<accession>A0A8J3F260</accession>
<keyword evidence="9" id="KW-1185">Reference proteome</keyword>
<evidence type="ECO:0000256" key="2">
    <source>
        <dbReference type="ARBA" id="ARBA00023002"/>
    </source>
</evidence>
<dbReference type="GO" id="GO:0009450">
    <property type="term" value="P:gamma-aminobutyric acid catabolic process"/>
    <property type="evidence" value="ECO:0007669"/>
    <property type="project" value="InterPro"/>
</dbReference>
<dbReference type="InterPro" id="IPR010102">
    <property type="entry name" value="Succ_semiAld_DH"/>
</dbReference>
<feature type="active site" evidence="4">
    <location>
        <position position="289"/>
    </location>
</feature>
<dbReference type="Gene3D" id="3.40.309.10">
    <property type="entry name" value="Aldehyde Dehydrogenase, Chain A, domain 2"/>
    <property type="match status" value="1"/>
</dbReference>
<dbReference type="PANTHER" id="PTHR43353">
    <property type="entry name" value="SUCCINATE-SEMIALDEHYDE DEHYDROGENASE, MITOCHONDRIAL"/>
    <property type="match status" value="1"/>
</dbReference>
<sequence>MSQIKEKYEIYPMYIDGSWVGEEQGSFTKVTNPATGMVIGAIPTGGTTEAKQAVDAAHRAFKTWSKKTAEERSHLLMKWHRLIDENKEELAKLMTLEQGKPLKEALGEMDYANGFISWYAEEGKRIYGETIPASQPNKRILVRKEPVGVVAAITPWNFPAAMITRKVAPALAAGCTTVIKPATQTPLTALKLAELAHEAGIPKGVLNVVTGKSSEIGEAWLKDPRVTKITFTGSTEVGKTLMRNAAENVKKVSLELGGNAPFIVMDDANLQKAAVGLVQSKFRNAGQTCICTNRIYVHEKVAEEFTVLFKKELEKLKVGNGLDEGIDIGPLIDRDALEKVKMLVDDATKNGGKVVFSGEQPTELEGFYYAPTILSGITDDMACMKEEIFGPIAPISTFKTEEEVIERANNSVYGLAAYVYTENLSRSFRITEALEYGIIGLNDALPSAVQVPFGGYKESGLGREGGHFGIEEFLEVKYISIGLEL</sequence>
<name>A0A8J3F260_9BACI</name>
<dbReference type="PROSITE" id="PS00687">
    <property type="entry name" value="ALDEHYDE_DEHYDR_GLU"/>
    <property type="match status" value="1"/>
</dbReference>
<protein>
    <recommendedName>
        <fullName evidence="3">Aldehyde dehydrogenase</fullName>
    </recommendedName>
</protein>
<dbReference type="InterPro" id="IPR016163">
    <property type="entry name" value="Ald_DH_C"/>
</dbReference>
<proteinExistence type="inferred from homology"/>
<dbReference type="PROSITE" id="PS00070">
    <property type="entry name" value="ALDEHYDE_DEHYDR_CYS"/>
    <property type="match status" value="1"/>
</dbReference>
<dbReference type="InterPro" id="IPR016160">
    <property type="entry name" value="Ald_DH_CS_CYS"/>
</dbReference>
<evidence type="ECO:0000256" key="1">
    <source>
        <dbReference type="ARBA" id="ARBA00009986"/>
    </source>
</evidence>
<dbReference type="InterPro" id="IPR016162">
    <property type="entry name" value="Ald_DH_N"/>
</dbReference>